<dbReference type="HOGENOM" id="CLU_081297_7_1_10"/>
<evidence type="ECO:0000313" key="7">
    <source>
        <dbReference type="EMBL" id="EKY03365.1"/>
    </source>
</evidence>
<protein>
    <submittedName>
        <fullName evidence="7">TM2 domain protein</fullName>
    </submittedName>
</protein>
<dbReference type="GO" id="GO:0016020">
    <property type="term" value="C:membrane"/>
    <property type="evidence" value="ECO:0007669"/>
    <property type="project" value="UniProtKB-SubCell"/>
</dbReference>
<evidence type="ECO:0000256" key="5">
    <source>
        <dbReference type="SAM" id="Phobius"/>
    </source>
</evidence>
<keyword evidence="3 5" id="KW-1133">Transmembrane helix</keyword>
<dbReference type="Proteomes" id="UP000010408">
    <property type="component" value="Unassembled WGS sequence"/>
</dbReference>
<evidence type="ECO:0000313" key="8">
    <source>
        <dbReference type="Proteomes" id="UP000010408"/>
    </source>
</evidence>
<gene>
    <name evidence="7" type="ORF">HMPREF9134_00031</name>
</gene>
<dbReference type="STRING" id="1127696.HMPREF9134_00031"/>
<dbReference type="AlphaFoldDB" id="L1NJD4"/>
<dbReference type="PANTHER" id="PTHR21016">
    <property type="entry name" value="BETA-AMYLOID BINDING PROTEIN-RELATED"/>
    <property type="match status" value="1"/>
</dbReference>
<accession>L1NJD4</accession>
<evidence type="ECO:0000256" key="2">
    <source>
        <dbReference type="ARBA" id="ARBA00022692"/>
    </source>
</evidence>
<dbReference type="EMBL" id="AMEQ01000002">
    <property type="protein sequence ID" value="EKY03365.1"/>
    <property type="molecule type" value="Genomic_DNA"/>
</dbReference>
<comment type="subcellular location">
    <subcellularLocation>
        <location evidence="1">Membrane</location>
        <topology evidence="1">Multi-pass membrane protein</topology>
    </subcellularLocation>
</comment>
<dbReference type="InterPro" id="IPR050932">
    <property type="entry name" value="TM2D1-3-like"/>
</dbReference>
<comment type="caution">
    <text evidence="7">The sequence shown here is derived from an EMBL/GenBank/DDBJ whole genome shotgun (WGS) entry which is preliminary data.</text>
</comment>
<evidence type="ECO:0000256" key="3">
    <source>
        <dbReference type="ARBA" id="ARBA00022989"/>
    </source>
</evidence>
<dbReference type="eggNOG" id="COG2314">
    <property type="taxonomic scope" value="Bacteria"/>
</dbReference>
<evidence type="ECO:0000259" key="6">
    <source>
        <dbReference type="Pfam" id="PF05154"/>
    </source>
</evidence>
<dbReference type="PATRIC" id="fig|1127696.3.peg.27"/>
<feature type="transmembrane region" description="Helical" evidence="5">
    <location>
        <begin position="74"/>
        <end position="93"/>
    </location>
</feature>
<reference evidence="7 8" key="1">
    <citation type="submission" date="2012-05" db="EMBL/GenBank/DDBJ databases">
        <authorList>
            <person name="Weinstock G."/>
            <person name="Sodergren E."/>
            <person name="Lobos E.A."/>
            <person name="Fulton L."/>
            <person name="Fulton R."/>
            <person name="Courtney L."/>
            <person name="Fronick C."/>
            <person name="O'Laughlin M."/>
            <person name="Godfrey J."/>
            <person name="Wilson R.M."/>
            <person name="Miner T."/>
            <person name="Farmer C."/>
            <person name="Delehaunty K."/>
            <person name="Cordes M."/>
            <person name="Minx P."/>
            <person name="Tomlinson C."/>
            <person name="Chen J."/>
            <person name="Wollam A."/>
            <person name="Pepin K.H."/>
            <person name="Bhonagiri V."/>
            <person name="Zhang X."/>
            <person name="Suruliraj S."/>
            <person name="Warren W."/>
            <person name="Mitreva M."/>
            <person name="Mardis E.R."/>
            <person name="Wilson R.K."/>
        </authorList>
    </citation>
    <scope>NUCLEOTIDE SEQUENCE [LARGE SCALE GENOMIC DNA]</scope>
    <source>
        <strain evidence="7 8">F0037</strain>
    </source>
</reference>
<feature type="domain" description="TM2" evidence="6">
    <location>
        <begin position="46"/>
        <end position="93"/>
    </location>
</feature>
<dbReference type="InterPro" id="IPR007829">
    <property type="entry name" value="TM2"/>
</dbReference>
<sequence length="113" mass="12594">MDSQKVDLFILTNQKYFEPTQLQIIRERLQAADDAKLLALSSIDYKDPSMMLLVSIFAGTLGVDRFMVGDVGIGVAKLLTGGGCGIFALIDWFQIQGITRRKNFEALMQVLSY</sequence>
<proteinExistence type="predicted"/>
<evidence type="ECO:0000256" key="4">
    <source>
        <dbReference type="ARBA" id="ARBA00023136"/>
    </source>
</evidence>
<name>L1NJD4_9PORP</name>
<dbReference type="RefSeq" id="WP_005467980.1">
    <property type="nucleotide sequence ID" value="NZ_KB291034.1"/>
</dbReference>
<keyword evidence="4 5" id="KW-0472">Membrane</keyword>
<evidence type="ECO:0000256" key="1">
    <source>
        <dbReference type="ARBA" id="ARBA00004141"/>
    </source>
</evidence>
<organism evidence="7 8">
    <name type="scientific">Porphyromonas catoniae F0037</name>
    <dbReference type="NCBI Taxonomy" id="1127696"/>
    <lineage>
        <taxon>Bacteria</taxon>
        <taxon>Pseudomonadati</taxon>
        <taxon>Bacteroidota</taxon>
        <taxon>Bacteroidia</taxon>
        <taxon>Bacteroidales</taxon>
        <taxon>Porphyromonadaceae</taxon>
        <taxon>Porphyromonas</taxon>
    </lineage>
</organism>
<dbReference type="PANTHER" id="PTHR21016:SF25">
    <property type="entry name" value="TM2 DOMAIN-CONTAINING PROTEIN DDB_G0277895-RELATED"/>
    <property type="match status" value="1"/>
</dbReference>
<keyword evidence="2 5" id="KW-0812">Transmembrane</keyword>
<dbReference type="Pfam" id="PF05154">
    <property type="entry name" value="TM2"/>
    <property type="match status" value="1"/>
</dbReference>